<evidence type="ECO:0000259" key="3">
    <source>
        <dbReference type="Pfam" id="PF13930"/>
    </source>
</evidence>
<evidence type="ECO:0000256" key="2">
    <source>
        <dbReference type="SAM" id="SignalP"/>
    </source>
</evidence>
<dbReference type="InterPro" id="IPR044929">
    <property type="entry name" value="DNA/RNA_non-sp_Endonuclease_sf"/>
</dbReference>
<feature type="compositionally biased region" description="Low complexity" evidence="1">
    <location>
        <begin position="1"/>
        <end position="37"/>
    </location>
</feature>
<keyword evidence="4" id="KW-0255">Endonuclease</keyword>
<proteinExistence type="predicted"/>
<keyword evidence="4" id="KW-0540">Nuclease</keyword>
<accession>A0A9X1Q7G7</accession>
<dbReference type="InterPro" id="IPR044927">
    <property type="entry name" value="Endonuclea_NS_2"/>
</dbReference>
<feature type="domain" description="Type VII secretion system protein EssD-like" evidence="3">
    <location>
        <begin position="260"/>
        <end position="384"/>
    </location>
</feature>
<evidence type="ECO:0000313" key="5">
    <source>
        <dbReference type="Proteomes" id="UP001139384"/>
    </source>
</evidence>
<reference evidence="4" key="1">
    <citation type="submission" date="2022-01" db="EMBL/GenBank/DDBJ databases">
        <title>Draft Genome Sequences of Seven Type Strains of the Genus Streptomyces.</title>
        <authorList>
            <person name="Aziz S."/>
            <person name="Coretto E."/>
            <person name="Chronakova A."/>
            <person name="Sproer C."/>
            <person name="Huber K."/>
            <person name="Nouioui I."/>
            <person name="Gross H."/>
        </authorList>
    </citation>
    <scope>NUCLEOTIDE SEQUENCE</scope>
    <source>
        <strain evidence="4">DSM 103493</strain>
    </source>
</reference>
<feature type="region of interest" description="Disordered" evidence="1">
    <location>
        <begin position="1"/>
        <end position="49"/>
    </location>
</feature>
<protein>
    <submittedName>
        <fullName evidence="4">DNA/RNA non-specific endonuclease</fullName>
    </submittedName>
</protein>
<feature type="signal peptide" evidence="2">
    <location>
        <begin position="1"/>
        <end position="17"/>
    </location>
</feature>
<dbReference type="AlphaFoldDB" id="A0A9X1Q7G7"/>
<feature type="chain" id="PRO_5040921691" evidence="2">
    <location>
        <begin position="18"/>
        <end position="414"/>
    </location>
</feature>
<sequence>MAAALAMALGGTSSAAAAPADSGSRTGSGSASAGVADTARKGADRTAEVTMREVPVEKLVTRTPDSKGHLKVLLENGKTAEIPASAKDRVTKALSARDADDDVSTKGTVYGNCGSSYVTLHQKDNDYPVRMRTGFDLNQPAVAYAWVAAVTGPGFADSYTRSGSLFFERSWDGEYNSDGDESEGWYFAAVAPGSNAVLWNGNVCTSGGPTELEYLTEPKAACLENVPSGTESAGDGWIRNTSVGVDHRNKTTTPPDGPGQRASAATACLTQTGGGNAARGDITGWRDAQIFRDANAPGAVLARCHLIANVLGGKGQSARHQQTNLVPCFQVGMNTGTPSMRTYETIVQNAVDNDLGRNDAVSYSVIPLYEDATSTIPSSVIMSATLQRADGSSRSLFWFRIVGNTGPGGVNLGN</sequence>
<dbReference type="Proteomes" id="UP001139384">
    <property type="component" value="Unassembled WGS sequence"/>
</dbReference>
<comment type="caution">
    <text evidence="4">The sequence shown here is derived from an EMBL/GenBank/DDBJ whole genome shotgun (WGS) entry which is preliminary data.</text>
</comment>
<keyword evidence="4" id="KW-0378">Hydrolase</keyword>
<gene>
    <name evidence="4" type="ORF">L0P92_43075</name>
</gene>
<keyword evidence="5" id="KW-1185">Reference proteome</keyword>
<evidence type="ECO:0000313" key="4">
    <source>
        <dbReference type="EMBL" id="MCF1600277.1"/>
    </source>
</evidence>
<feature type="region of interest" description="Disordered" evidence="1">
    <location>
        <begin position="233"/>
        <end position="262"/>
    </location>
</feature>
<dbReference type="EMBL" id="JAKEIP010000464">
    <property type="protein sequence ID" value="MCF1600277.1"/>
    <property type="molecule type" value="Genomic_DNA"/>
</dbReference>
<organism evidence="4 5">
    <name type="scientific">Streptomyces muensis</name>
    <dbReference type="NCBI Taxonomy" id="1077944"/>
    <lineage>
        <taxon>Bacteria</taxon>
        <taxon>Bacillati</taxon>
        <taxon>Actinomycetota</taxon>
        <taxon>Actinomycetes</taxon>
        <taxon>Kitasatosporales</taxon>
        <taxon>Streptomycetaceae</taxon>
        <taxon>Streptomyces</taxon>
    </lineage>
</organism>
<dbReference type="Pfam" id="PF13930">
    <property type="entry name" value="Endonuclea_NS_2"/>
    <property type="match status" value="1"/>
</dbReference>
<name>A0A9X1Q7G7_STRM4</name>
<dbReference type="GO" id="GO:0004519">
    <property type="term" value="F:endonuclease activity"/>
    <property type="evidence" value="ECO:0007669"/>
    <property type="project" value="UniProtKB-KW"/>
</dbReference>
<dbReference type="Gene3D" id="3.40.570.10">
    <property type="entry name" value="Extracellular Endonuclease, subunit A"/>
    <property type="match status" value="1"/>
</dbReference>
<dbReference type="RefSeq" id="WP_234768587.1">
    <property type="nucleotide sequence ID" value="NZ_JAKEIP010000464.1"/>
</dbReference>
<keyword evidence="2" id="KW-0732">Signal</keyword>
<evidence type="ECO:0000256" key="1">
    <source>
        <dbReference type="SAM" id="MobiDB-lite"/>
    </source>
</evidence>
<feature type="compositionally biased region" description="Basic and acidic residues" evidence="1">
    <location>
        <begin position="38"/>
        <end position="49"/>
    </location>
</feature>